<keyword evidence="1" id="KW-0732">Signal</keyword>
<evidence type="ECO:0000313" key="3">
    <source>
        <dbReference type="Proteomes" id="UP001595975"/>
    </source>
</evidence>
<name>A0ABW0X9H3_9ACTN</name>
<feature type="signal peptide" evidence="1">
    <location>
        <begin position="1"/>
        <end position="17"/>
    </location>
</feature>
<feature type="chain" id="PRO_5045614239" evidence="1">
    <location>
        <begin position="18"/>
        <end position="272"/>
    </location>
</feature>
<organism evidence="2 3">
    <name type="scientific">Kitasatospora misakiensis</name>
    <dbReference type="NCBI Taxonomy" id="67330"/>
    <lineage>
        <taxon>Bacteria</taxon>
        <taxon>Bacillati</taxon>
        <taxon>Actinomycetota</taxon>
        <taxon>Actinomycetes</taxon>
        <taxon>Kitasatosporales</taxon>
        <taxon>Streptomycetaceae</taxon>
        <taxon>Kitasatospora</taxon>
    </lineage>
</organism>
<protein>
    <submittedName>
        <fullName evidence="2">DUF4344 domain-containing metallopeptidase</fullName>
    </submittedName>
</protein>
<reference evidence="3" key="1">
    <citation type="journal article" date="2019" name="Int. J. Syst. Evol. Microbiol.">
        <title>The Global Catalogue of Microorganisms (GCM) 10K type strain sequencing project: providing services to taxonomists for standard genome sequencing and annotation.</title>
        <authorList>
            <consortium name="The Broad Institute Genomics Platform"/>
            <consortium name="The Broad Institute Genome Sequencing Center for Infectious Disease"/>
            <person name="Wu L."/>
            <person name="Ma J."/>
        </authorList>
    </citation>
    <scope>NUCLEOTIDE SEQUENCE [LARGE SCALE GENOMIC DNA]</scope>
    <source>
        <strain evidence="3">CGMCC 4.1437</strain>
    </source>
</reference>
<dbReference type="InterPro" id="IPR025644">
    <property type="entry name" value="DUF4344"/>
</dbReference>
<proteinExistence type="predicted"/>
<keyword evidence="3" id="KW-1185">Reference proteome</keyword>
<evidence type="ECO:0000256" key="1">
    <source>
        <dbReference type="SAM" id="SignalP"/>
    </source>
</evidence>
<evidence type="ECO:0000313" key="2">
    <source>
        <dbReference type="EMBL" id="MFC5667185.1"/>
    </source>
</evidence>
<sequence length="272" mass="29706">MSAALLGLLAAAGPVAATGAADEPSPADGVLVPTYEAARTPEDQQVKAFLSQNHVLEGIADYAAERVKLPQDVPLHATSCGEPNAFWLPASQDITFCYELFTAIKPLLAEHEPGDTEQERSEELDKDLIGVTNSFILHELGHALVSLYDIPVIGQEEDAADQFAALLLNSGDEQHVAYSVSTIYSYGVLADAEEQGQRPIEAYADEHSLHAQRYYNWACWLYGSDTARYATLQLAEGNPNGILPPDRANRCPGEYQQIEKAWGPYLEPYVRS</sequence>
<comment type="caution">
    <text evidence="2">The sequence shown here is derived from an EMBL/GenBank/DDBJ whole genome shotgun (WGS) entry which is preliminary data.</text>
</comment>
<accession>A0ABW0X9H3</accession>
<dbReference type="EMBL" id="JBHSOF010000052">
    <property type="protein sequence ID" value="MFC5667185.1"/>
    <property type="molecule type" value="Genomic_DNA"/>
</dbReference>
<dbReference type="Pfam" id="PF14247">
    <property type="entry name" value="DUF4344"/>
    <property type="match status" value="1"/>
</dbReference>
<dbReference type="RefSeq" id="WP_380228864.1">
    <property type="nucleotide sequence ID" value="NZ_JBHSOF010000052.1"/>
</dbReference>
<gene>
    <name evidence="2" type="ORF">ACFP3U_29995</name>
</gene>
<dbReference type="Proteomes" id="UP001595975">
    <property type="component" value="Unassembled WGS sequence"/>
</dbReference>